<protein>
    <submittedName>
        <fullName evidence="3">Uncharacterized protein</fullName>
    </submittedName>
</protein>
<sequence>MTTDQKHPEGGGPGDSPVERLLREALAARADQVGVHDLRPAAPPSRRIRRLKPVHAALVPLGLAAAVTIGFAGFRSSTVADRAKPAPAGSITASRSAAPTPSPSGSPAPSPSASTSASASTSTSPDAAGGSPGAPLSDQSTATTTPPPGDAPAAPVSLGAVQSFRGVNFRLPSGWSVSVGSPLGDQACLEAPDPNATIGLGACGPNGITLAVYTTTQEVNQAVDPTLDELDRSQAWSHQPYCYDPQNPHNGDVSLASYDKSTVTLPAGQAGLATWNVNCTGGGQFTARMWGFQQQVLLAVRGLDPKYESGLQAVLGSLDLSGHLPPMPNPVSISTSGLGQGGQQVPDDNTKVPFSVTFTNTGSTPLLQVLPDVTVPGAGAGTLEEQADDGSWVSVGLAPGAPGPKGNVPAFQLAAGAAKTVNYRISFAPAANFAQSPLNLVAVAWLKFVPEGSLSTLGTSFVHLPLVTK</sequence>
<feature type="region of interest" description="Disordered" evidence="1">
    <location>
        <begin position="85"/>
        <end position="156"/>
    </location>
</feature>
<dbReference type="AlphaFoldDB" id="A0A540W688"/>
<dbReference type="RefSeq" id="WP_141635064.1">
    <property type="nucleotide sequence ID" value="NZ_VIGB01000003.1"/>
</dbReference>
<gene>
    <name evidence="3" type="ORF">E6W39_22505</name>
</gene>
<reference evidence="3 4" key="1">
    <citation type="submission" date="2019-06" db="EMBL/GenBank/DDBJ databases">
        <title>Description of Kitasatospora acidophila sp. nov. isolated from pine grove soil, and reclassification of Streptomyces novaecaesareae to Kitasatospora novaeceasareae comb. nov.</title>
        <authorList>
            <person name="Kim M.J."/>
        </authorList>
    </citation>
    <scope>NUCLEOTIDE SEQUENCE [LARGE SCALE GENOMIC DNA]</scope>
    <source>
        <strain evidence="3 4">MMS16-CNU292</strain>
    </source>
</reference>
<keyword evidence="2" id="KW-0472">Membrane</keyword>
<keyword evidence="4" id="KW-1185">Reference proteome</keyword>
<evidence type="ECO:0000313" key="3">
    <source>
        <dbReference type="EMBL" id="TQF04493.1"/>
    </source>
</evidence>
<comment type="caution">
    <text evidence="3">The sequence shown here is derived from an EMBL/GenBank/DDBJ whole genome shotgun (WGS) entry which is preliminary data.</text>
</comment>
<evidence type="ECO:0000256" key="2">
    <source>
        <dbReference type="SAM" id="Phobius"/>
    </source>
</evidence>
<keyword evidence="2" id="KW-0812">Transmembrane</keyword>
<evidence type="ECO:0000256" key="1">
    <source>
        <dbReference type="SAM" id="MobiDB-lite"/>
    </source>
</evidence>
<dbReference type="Proteomes" id="UP000319103">
    <property type="component" value="Unassembled WGS sequence"/>
</dbReference>
<feature type="transmembrane region" description="Helical" evidence="2">
    <location>
        <begin position="54"/>
        <end position="74"/>
    </location>
</feature>
<accession>A0A540W688</accession>
<dbReference type="EMBL" id="VIGB01000003">
    <property type="protein sequence ID" value="TQF04493.1"/>
    <property type="molecule type" value="Genomic_DNA"/>
</dbReference>
<dbReference type="OrthoDB" id="3873523at2"/>
<feature type="compositionally biased region" description="Low complexity" evidence="1">
    <location>
        <begin position="111"/>
        <end position="129"/>
    </location>
</feature>
<organism evidence="3 4">
    <name type="scientific">Kitasatospora acidiphila</name>
    <dbReference type="NCBI Taxonomy" id="2567942"/>
    <lineage>
        <taxon>Bacteria</taxon>
        <taxon>Bacillati</taxon>
        <taxon>Actinomycetota</taxon>
        <taxon>Actinomycetes</taxon>
        <taxon>Kitasatosporales</taxon>
        <taxon>Streptomycetaceae</taxon>
        <taxon>Kitasatospora</taxon>
    </lineage>
</organism>
<proteinExistence type="predicted"/>
<name>A0A540W688_9ACTN</name>
<evidence type="ECO:0000313" key="4">
    <source>
        <dbReference type="Proteomes" id="UP000319103"/>
    </source>
</evidence>
<feature type="compositionally biased region" description="Pro residues" evidence="1">
    <location>
        <begin position="100"/>
        <end position="110"/>
    </location>
</feature>
<keyword evidence="2" id="KW-1133">Transmembrane helix</keyword>